<dbReference type="GO" id="GO:0005737">
    <property type="term" value="C:cytoplasm"/>
    <property type="evidence" value="ECO:0007669"/>
    <property type="project" value="EnsemblFungi"/>
</dbReference>
<protein>
    <submittedName>
        <fullName evidence="3">Uncharacterized protein</fullName>
    </submittedName>
</protein>
<evidence type="ECO:0000256" key="1">
    <source>
        <dbReference type="PROSITE-ProRule" id="PRU00023"/>
    </source>
</evidence>
<dbReference type="GeneID" id="7048541"/>
<dbReference type="InterPro" id="IPR036770">
    <property type="entry name" value="Ankyrin_rpt-contain_sf"/>
</dbReference>
<sequence length="171" mass="18746">MDGASAEETVIAACRMNNVDLLEKPVTEQVGNELNFLNTARDPLGNGCLHVCAQYGSVECLDWLLDIEGLDVNIPNTMNHDTPLHVAVQYCLKDKVISLHMVEMLMEVGANPLLLNKDRYRPIDLVPGDFRSEFAPVLEAHTITKQFADDIVVDDDDEGSEGSGDSGDESD</sequence>
<evidence type="ECO:0000313" key="4">
    <source>
        <dbReference type="JaponicusDB" id="SJAG_02857"/>
    </source>
</evidence>
<dbReference type="HOGENOM" id="CLU_097653_0_0_1"/>
<dbReference type="PROSITE" id="PS50088">
    <property type="entry name" value="ANK_REPEAT"/>
    <property type="match status" value="1"/>
</dbReference>
<dbReference type="EMBL" id="KE651166">
    <property type="protein sequence ID" value="EEB07753.1"/>
    <property type="molecule type" value="Genomic_DNA"/>
</dbReference>
<dbReference type="Pfam" id="PF12796">
    <property type="entry name" value="Ank_2"/>
    <property type="match status" value="1"/>
</dbReference>
<dbReference type="VEuPathDB" id="FungiDB:SJAG_02857"/>
<dbReference type="GO" id="GO:0017024">
    <property type="term" value="F:myosin I binding"/>
    <property type="evidence" value="ECO:0007669"/>
    <property type="project" value="EnsemblFungi"/>
</dbReference>
<dbReference type="RefSeq" id="XP_002174046.1">
    <property type="nucleotide sequence ID" value="XM_002174010.2"/>
</dbReference>
<accession>B6K1D2</accession>
<dbReference type="SMART" id="SM00248">
    <property type="entry name" value="ANK"/>
    <property type="match status" value="2"/>
</dbReference>
<gene>
    <name evidence="4" type="primary">ank1</name>
    <name evidence="3" type="ORF">SJAG_02857</name>
</gene>
<evidence type="ECO:0000313" key="3">
    <source>
        <dbReference type="EMBL" id="EEB07753.1"/>
    </source>
</evidence>
<name>B6K1D2_SCHJY</name>
<dbReference type="eggNOG" id="ENOG502S4CU">
    <property type="taxonomic scope" value="Eukaryota"/>
</dbReference>
<feature type="region of interest" description="Disordered" evidence="2">
    <location>
        <begin position="151"/>
        <end position="171"/>
    </location>
</feature>
<dbReference type="Gene3D" id="1.25.40.20">
    <property type="entry name" value="Ankyrin repeat-containing domain"/>
    <property type="match status" value="1"/>
</dbReference>
<proteinExistence type="predicted"/>
<dbReference type="STRING" id="402676.B6K1D2"/>
<dbReference type="JaponicusDB" id="SJAG_02857">
    <property type="gene designation" value="ank1"/>
</dbReference>
<dbReference type="OrthoDB" id="9995210at2759"/>
<dbReference type="Proteomes" id="UP000001744">
    <property type="component" value="Unassembled WGS sequence"/>
</dbReference>
<reference evidence="3 5" key="1">
    <citation type="journal article" date="2011" name="Science">
        <title>Comparative functional genomics of the fission yeasts.</title>
        <authorList>
            <person name="Rhind N."/>
            <person name="Chen Z."/>
            <person name="Yassour M."/>
            <person name="Thompson D.A."/>
            <person name="Haas B.J."/>
            <person name="Habib N."/>
            <person name="Wapinski I."/>
            <person name="Roy S."/>
            <person name="Lin M.F."/>
            <person name="Heiman D.I."/>
            <person name="Young S.K."/>
            <person name="Furuya K."/>
            <person name="Guo Y."/>
            <person name="Pidoux A."/>
            <person name="Chen H.M."/>
            <person name="Robbertse B."/>
            <person name="Goldberg J.M."/>
            <person name="Aoki K."/>
            <person name="Bayne E.H."/>
            <person name="Berlin A.M."/>
            <person name="Desjardins C.A."/>
            <person name="Dobbs E."/>
            <person name="Dukaj L."/>
            <person name="Fan L."/>
            <person name="FitzGerald M.G."/>
            <person name="French C."/>
            <person name="Gujja S."/>
            <person name="Hansen K."/>
            <person name="Keifenheim D."/>
            <person name="Levin J.Z."/>
            <person name="Mosher R.A."/>
            <person name="Mueller C.A."/>
            <person name="Pfiffner J."/>
            <person name="Priest M."/>
            <person name="Russ C."/>
            <person name="Smialowska A."/>
            <person name="Swoboda P."/>
            <person name="Sykes S.M."/>
            <person name="Vaughn M."/>
            <person name="Vengrova S."/>
            <person name="Yoder R."/>
            <person name="Zeng Q."/>
            <person name="Allshire R."/>
            <person name="Baulcombe D."/>
            <person name="Birren B.W."/>
            <person name="Brown W."/>
            <person name="Ekwall K."/>
            <person name="Kellis M."/>
            <person name="Leatherwood J."/>
            <person name="Levin H."/>
            <person name="Margalit H."/>
            <person name="Martienssen R."/>
            <person name="Nieduszynski C.A."/>
            <person name="Spatafora J.W."/>
            <person name="Friedman N."/>
            <person name="Dalgaard J.Z."/>
            <person name="Baumann P."/>
            <person name="Niki H."/>
            <person name="Regev A."/>
            <person name="Nusbaum C."/>
        </authorList>
    </citation>
    <scope>NUCLEOTIDE SEQUENCE [LARGE SCALE GENOMIC DNA]</scope>
    <source>
        <strain evidence="5">yFS275 / FY16936</strain>
    </source>
</reference>
<keyword evidence="5" id="KW-1185">Reference proteome</keyword>
<dbReference type="SUPFAM" id="SSF48403">
    <property type="entry name" value="Ankyrin repeat"/>
    <property type="match status" value="1"/>
</dbReference>
<feature type="repeat" description="ANK" evidence="1">
    <location>
        <begin position="79"/>
        <end position="117"/>
    </location>
</feature>
<organism evidence="3 5">
    <name type="scientific">Schizosaccharomyces japonicus (strain yFS275 / FY16936)</name>
    <name type="common">Fission yeast</name>
    <dbReference type="NCBI Taxonomy" id="402676"/>
    <lineage>
        <taxon>Eukaryota</taxon>
        <taxon>Fungi</taxon>
        <taxon>Dikarya</taxon>
        <taxon>Ascomycota</taxon>
        <taxon>Taphrinomycotina</taxon>
        <taxon>Schizosaccharomycetes</taxon>
        <taxon>Schizosaccharomycetales</taxon>
        <taxon>Schizosaccharomycetaceae</taxon>
        <taxon>Schizosaccharomyces</taxon>
    </lineage>
</organism>
<dbReference type="InterPro" id="IPR002110">
    <property type="entry name" value="Ankyrin_rpt"/>
</dbReference>
<keyword evidence="1" id="KW-0040">ANK repeat</keyword>
<evidence type="ECO:0000313" key="5">
    <source>
        <dbReference type="Proteomes" id="UP000001744"/>
    </source>
</evidence>
<dbReference type="OMA" id="HICAMYG"/>
<dbReference type="AlphaFoldDB" id="B6K1D2"/>
<evidence type="ECO:0000256" key="2">
    <source>
        <dbReference type="SAM" id="MobiDB-lite"/>
    </source>
</evidence>